<dbReference type="InterPro" id="IPR005162">
    <property type="entry name" value="Retrotrans_gag_dom"/>
</dbReference>
<name>A0A371E0U8_MUCPR</name>
<feature type="domain" description="Reverse transcriptase" evidence="2">
    <location>
        <begin position="769"/>
        <end position="928"/>
    </location>
</feature>
<dbReference type="SUPFAM" id="SSF56672">
    <property type="entry name" value="DNA/RNA polymerases"/>
    <property type="match status" value="1"/>
</dbReference>
<reference evidence="4" key="1">
    <citation type="submission" date="2018-05" db="EMBL/GenBank/DDBJ databases">
        <title>Draft genome of Mucuna pruriens seed.</title>
        <authorList>
            <person name="Nnadi N.E."/>
            <person name="Vos R."/>
            <person name="Hasami M.H."/>
            <person name="Devisetty U.K."/>
            <person name="Aguiy J.C."/>
        </authorList>
    </citation>
    <scope>NUCLEOTIDE SEQUENCE [LARGE SCALE GENOMIC DNA]</scope>
    <source>
        <strain evidence="4">JCA_2017</strain>
    </source>
</reference>
<dbReference type="OrthoDB" id="1432985at2759"/>
<evidence type="ECO:0000259" key="2">
    <source>
        <dbReference type="Pfam" id="PF00078"/>
    </source>
</evidence>
<feature type="compositionally biased region" description="Basic and acidic residues" evidence="1">
    <location>
        <begin position="31"/>
        <end position="67"/>
    </location>
</feature>
<organism evidence="4 5">
    <name type="scientific">Mucuna pruriens</name>
    <name type="common">Velvet bean</name>
    <name type="synonym">Dolichos pruriens</name>
    <dbReference type="NCBI Taxonomy" id="157652"/>
    <lineage>
        <taxon>Eukaryota</taxon>
        <taxon>Viridiplantae</taxon>
        <taxon>Streptophyta</taxon>
        <taxon>Embryophyta</taxon>
        <taxon>Tracheophyta</taxon>
        <taxon>Spermatophyta</taxon>
        <taxon>Magnoliopsida</taxon>
        <taxon>eudicotyledons</taxon>
        <taxon>Gunneridae</taxon>
        <taxon>Pentapetalae</taxon>
        <taxon>rosids</taxon>
        <taxon>fabids</taxon>
        <taxon>Fabales</taxon>
        <taxon>Fabaceae</taxon>
        <taxon>Papilionoideae</taxon>
        <taxon>50 kb inversion clade</taxon>
        <taxon>NPAAA clade</taxon>
        <taxon>indigoferoid/millettioid clade</taxon>
        <taxon>Phaseoleae</taxon>
        <taxon>Mucuna</taxon>
    </lineage>
</organism>
<feature type="non-terminal residue" evidence="4">
    <location>
        <position position="1"/>
    </location>
</feature>
<dbReference type="Proteomes" id="UP000257109">
    <property type="component" value="Unassembled WGS sequence"/>
</dbReference>
<dbReference type="Gene3D" id="2.40.70.10">
    <property type="entry name" value="Acid Proteases"/>
    <property type="match status" value="1"/>
</dbReference>
<evidence type="ECO:0000256" key="1">
    <source>
        <dbReference type="SAM" id="MobiDB-lite"/>
    </source>
</evidence>
<dbReference type="InterPro" id="IPR053134">
    <property type="entry name" value="RNA-dir_DNA_polymerase"/>
</dbReference>
<dbReference type="Gene3D" id="3.30.70.270">
    <property type="match status" value="2"/>
</dbReference>
<accession>A0A371E0U8</accession>
<evidence type="ECO:0008006" key="6">
    <source>
        <dbReference type="Google" id="ProtNLM"/>
    </source>
</evidence>
<feature type="compositionally biased region" description="Polar residues" evidence="1">
    <location>
        <begin position="420"/>
        <end position="434"/>
    </location>
</feature>
<dbReference type="Pfam" id="PF03732">
    <property type="entry name" value="Retrotrans_gag"/>
    <property type="match status" value="1"/>
</dbReference>
<feature type="compositionally biased region" description="Basic and acidic residues" evidence="1">
    <location>
        <begin position="461"/>
        <end position="478"/>
    </location>
</feature>
<dbReference type="PANTHER" id="PTHR24559">
    <property type="entry name" value="TRANSPOSON TY3-I GAG-POL POLYPROTEIN"/>
    <property type="match status" value="1"/>
</dbReference>
<dbReference type="InterPro" id="IPR043502">
    <property type="entry name" value="DNA/RNA_pol_sf"/>
</dbReference>
<dbReference type="InterPro" id="IPR000477">
    <property type="entry name" value="RT_dom"/>
</dbReference>
<feature type="domain" description="Retrotransposon gag" evidence="3">
    <location>
        <begin position="164"/>
        <end position="254"/>
    </location>
</feature>
<sequence>MPVTRNQASSTNEGEEDTLQRLLRAVATLQERSDEQSRLNAEAEQRHAEVEQRHAEAEERHKLVEERHSDALKAAEKREEELRWQIEALKATREQDPEEPEEVITPPFWGQPFCKEIDETAIPPNFREVVVEPFDGSQDPHAHLQAFQTQMYISGGSDKFSCKLFLGTLRGVAMQWMAMLPPRSVQTFQDLASSFLSQFAANKVKRLEVVDLFDVRQAEGESLKRYLARFNNATVRVDDPDQKFFVKAFQKGLRTGPFSDALALRKPTNMEEIRARAEKHVEMEEDQLERRRSERKTERKETKVSSKIEEDKRPLLARAREQAQHFTPLNEKRAQIMHEIRHTSLLEYPPEARGKVMGRERSSWCDFHRAYDHTTEDYWGLSTQIENHRLASHKDKEGNRATWPEQAREKGVGTPAHRGTISTISGGRTADSWESMSWTNPGRPGGRVQTVLTGANATPLGERKSTPPITFDDRDMRSRASSQDEPMVISMVVAGYKVERVLIDQGSSANVLYRSTLKKMQLSTGLIQACPGNLYGFAGECVPILGTVELETCLGERPVTRTIQIRYTIVDAPASYNIIVGRPALNRLGAIVSTKHLCMKFPIGRQVGSIWADTQVARKCYEDSLRIERLPSPRIMNVLDLDLDPRSQFVKEGPLPAEELKEVKLGSDPEQTTKIGTTMSAQEEEVLVAVLKSNYDVFAWSTQDMPGVDPNFMCHWLSLDDQARPVAQKKRKMGEEKRKAAKQETRKLLSAGFIREVQYPTWLANVVMVRKANGKWRMCTDYTDLNKACPKDSYPLPSIDRLVDNVAGYTFLSFMDAYSGYNQIRMHPQDGEKTTFITDEGAFCYQVMPFGLKNAGATYQRLMDKIFKGILGRDVEVYVDDMVARSQCMREHCKALGRIFDVLRKHQLRLNPVKCSFGVKTGKFLGFMLTERGIEANPEKCQAITNVRSPKSIKEVQQFMGKVTALARFISKSAEMSTPLFATLKKGGKFARMSAKKLSCT</sequence>
<protein>
    <recommendedName>
        <fullName evidence="6">Reverse transcriptase domain-containing protein</fullName>
    </recommendedName>
</protein>
<dbReference type="CDD" id="cd00303">
    <property type="entry name" value="retropepsin_like"/>
    <property type="match status" value="1"/>
</dbReference>
<feature type="region of interest" description="Disordered" evidence="1">
    <location>
        <begin position="393"/>
        <end position="434"/>
    </location>
</feature>
<evidence type="ECO:0000259" key="3">
    <source>
        <dbReference type="Pfam" id="PF03732"/>
    </source>
</evidence>
<dbReference type="EMBL" id="QJKJ01017525">
    <property type="protein sequence ID" value="RDX58414.1"/>
    <property type="molecule type" value="Genomic_DNA"/>
</dbReference>
<dbReference type="InterPro" id="IPR043128">
    <property type="entry name" value="Rev_trsase/Diguanyl_cyclase"/>
</dbReference>
<proteinExistence type="predicted"/>
<evidence type="ECO:0000313" key="4">
    <source>
        <dbReference type="EMBL" id="RDX58414.1"/>
    </source>
</evidence>
<comment type="caution">
    <text evidence="4">The sequence shown here is derived from an EMBL/GenBank/DDBJ whole genome shotgun (WGS) entry which is preliminary data.</text>
</comment>
<feature type="region of interest" description="Disordered" evidence="1">
    <location>
        <begin position="458"/>
        <end position="483"/>
    </location>
</feature>
<dbReference type="Gene3D" id="3.10.10.10">
    <property type="entry name" value="HIV Type 1 Reverse Transcriptase, subunit A, domain 1"/>
    <property type="match status" value="1"/>
</dbReference>
<keyword evidence="5" id="KW-1185">Reference proteome</keyword>
<evidence type="ECO:0000313" key="5">
    <source>
        <dbReference type="Proteomes" id="UP000257109"/>
    </source>
</evidence>
<feature type="region of interest" description="Disordered" evidence="1">
    <location>
        <begin position="280"/>
        <end position="311"/>
    </location>
</feature>
<feature type="region of interest" description="Disordered" evidence="1">
    <location>
        <begin position="30"/>
        <end position="67"/>
    </location>
</feature>
<dbReference type="PANTHER" id="PTHR24559:SF430">
    <property type="entry name" value="RNA-DIRECTED DNA POLYMERASE"/>
    <property type="match status" value="1"/>
</dbReference>
<dbReference type="CDD" id="cd01647">
    <property type="entry name" value="RT_LTR"/>
    <property type="match status" value="1"/>
</dbReference>
<dbReference type="AlphaFoldDB" id="A0A371E0U8"/>
<gene>
    <name evidence="4" type="ORF">CR513_62271</name>
</gene>
<dbReference type="InterPro" id="IPR021109">
    <property type="entry name" value="Peptidase_aspartic_dom_sf"/>
</dbReference>
<dbReference type="Pfam" id="PF00078">
    <property type="entry name" value="RVT_1"/>
    <property type="match status" value="1"/>
</dbReference>